<dbReference type="GO" id="GO:0005524">
    <property type="term" value="F:ATP binding"/>
    <property type="evidence" value="ECO:0007669"/>
    <property type="project" value="UniProtKB-KW"/>
</dbReference>
<dbReference type="PANTHER" id="PTHR43023:SF3">
    <property type="entry name" value="PROTEIN TRIGALACTOSYLDIACYLGLYCEROL 3, CHLOROPLASTIC"/>
    <property type="match status" value="1"/>
</dbReference>
<dbReference type="Proteomes" id="UP000031135">
    <property type="component" value="Chromosome"/>
</dbReference>
<dbReference type="InterPro" id="IPR003593">
    <property type="entry name" value="AAA+_ATPase"/>
</dbReference>
<dbReference type="KEGG" id="csm:CSUB8521_0129"/>
<evidence type="ECO:0000313" key="6">
    <source>
        <dbReference type="Proteomes" id="UP000031135"/>
    </source>
</evidence>
<feature type="domain" description="ABC transporter" evidence="4">
    <location>
        <begin position="3"/>
        <end position="240"/>
    </location>
</feature>
<evidence type="ECO:0000256" key="3">
    <source>
        <dbReference type="ARBA" id="ARBA00022840"/>
    </source>
</evidence>
<dbReference type="InterPro" id="IPR003439">
    <property type="entry name" value="ABC_transporter-like_ATP-bd"/>
</dbReference>
<dbReference type="PANTHER" id="PTHR43023">
    <property type="entry name" value="PROTEIN TRIGALACTOSYLDIACYLGLYCEROL 3, CHLOROPLASTIC"/>
    <property type="match status" value="1"/>
</dbReference>
<proteinExistence type="predicted"/>
<dbReference type="Pfam" id="PF00005">
    <property type="entry name" value="ABC_tran"/>
    <property type="match status" value="1"/>
</dbReference>
<dbReference type="SUPFAM" id="SSF52540">
    <property type="entry name" value="P-loop containing nucleoside triphosphate hydrolases"/>
    <property type="match status" value="1"/>
</dbReference>
<dbReference type="Gene3D" id="3.40.50.300">
    <property type="entry name" value="P-loop containing nucleotide triphosphate hydrolases"/>
    <property type="match status" value="1"/>
</dbReference>
<dbReference type="AlphaFoldDB" id="A0A0A8H8R1"/>
<evidence type="ECO:0000313" key="5">
    <source>
        <dbReference type="EMBL" id="AJC90030.1"/>
    </source>
</evidence>
<organism evidence="5 6">
    <name type="scientific">Campylobacter subantarcticus LMG 24374</name>
    <dbReference type="NCBI Taxonomy" id="1388751"/>
    <lineage>
        <taxon>Bacteria</taxon>
        <taxon>Pseudomonadati</taxon>
        <taxon>Campylobacterota</taxon>
        <taxon>Epsilonproteobacteria</taxon>
        <taxon>Campylobacterales</taxon>
        <taxon>Campylobacteraceae</taxon>
        <taxon>Campylobacter</taxon>
    </lineage>
</organism>
<evidence type="ECO:0000256" key="2">
    <source>
        <dbReference type="ARBA" id="ARBA00022741"/>
    </source>
</evidence>
<accession>A0A0A8H8R1</accession>
<dbReference type="EMBL" id="CP007772">
    <property type="protein sequence ID" value="AJC90030.1"/>
    <property type="molecule type" value="Genomic_DNA"/>
</dbReference>
<gene>
    <name evidence="5" type="ORF">CSUB8521_0129</name>
</gene>
<evidence type="ECO:0000256" key="1">
    <source>
        <dbReference type="ARBA" id="ARBA00022448"/>
    </source>
</evidence>
<reference evidence="5 6" key="1">
    <citation type="journal article" date="2014" name="Genome Biol. Evol.">
        <title>Comparative Genomics of the Campylobacter lari Group.</title>
        <authorList>
            <person name="Miller W.G."/>
            <person name="Yee E."/>
            <person name="Chapman M.H."/>
            <person name="Smith T.P."/>
            <person name="Bono J.L."/>
            <person name="Huynh S."/>
            <person name="Parker C.T."/>
            <person name="Vandamme P."/>
            <person name="Luong K."/>
            <person name="Korlach J."/>
        </authorList>
    </citation>
    <scope>NUCLEOTIDE SEQUENCE [LARGE SCALE GENOMIC DNA]</scope>
    <source>
        <strain evidence="5 6">LMG 24374</strain>
    </source>
</reference>
<dbReference type="RefSeq" id="WP_039662440.1">
    <property type="nucleotide sequence ID" value="NZ_CP007772.1"/>
</dbReference>
<sequence>MIIKAKSISTYFGSKCVHDGISFEVQDNEIFGILGGSGSGKSVLLRQMLMLEHFDKGEYEILGKRLKNISDEDALFLQKQWGVVFQYGALFSFFNILENISIPLVEYTKLNKNDIKEIVMMKLKMVGLDESVAKLYPSEISGGMKKRVAIARALALDSKLLFLDEPTSGLDPYSSREFDELLLSLKQSFKLCVILITHDKESMRNVLNRFLIIEDKKVGFLGNIEALQEQNLRLYERFMQ</sequence>
<keyword evidence="3" id="KW-0067">ATP-binding</keyword>
<dbReference type="InterPro" id="IPR017871">
    <property type="entry name" value="ABC_transporter-like_CS"/>
</dbReference>
<dbReference type="PROSITE" id="PS50893">
    <property type="entry name" value="ABC_TRANSPORTER_2"/>
    <property type="match status" value="1"/>
</dbReference>
<dbReference type="InterPro" id="IPR027417">
    <property type="entry name" value="P-loop_NTPase"/>
</dbReference>
<dbReference type="SMART" id="SM00382">
    <property type="entry name" value="AAA"/>
    <property type="match status" value="1"/>
</dbReference>
<dbReference type="GO" id="GO:0016887">
    <property type="term" value="F:ATP hydrolysis activity"/>
    <property type="evidence" value="ECO:0007669"/>
    <property type="project" value="InterPro"/>
</dbReference>
<dbReference type="PROSITE" id="PS00211">
    <property type="entry name" value="ABC_TRANSPORTER_1"/>
    <property type="match status" value="1"/>
</dbReference>
<keyword evidence="2" id="KW-0547">Nucleotide-binding</keyword>
<protein>
    <submittedName>
        <fullName evidence="5">Lipid asymmetry ABC transporter MlaABCDEF, ATPase component MlaF</fullName>
    </submittedName>
</protein>
<dbReference type="HOGENOM" id="CLU_000604_1_22_7"/>
<evidence type="ECO:0000259" key="4">
    <source>
        <dbReference type="PROSITE" id="PS50893"/>
    </source>
</evidence>
<name>A0A0A8H8R1_9BACT</name>
<dbReference type="OrthoDB" id="9809450at2"/>
<keyword evidence="1" id="KW-0813">Transport</keyword>